<dbReference type="Pfam" id="PF08240">
    <property type="entry name" value="ADH_N"/>
    <property type="match status" value="1"/>
</dbReference>
<sequence length="316" mass="32981">MGRMPPPDPAPGEVRVRVHASGINPGDVKKRAPWLDMPMAYPRIVPHSDGAGVIDAVGPGISASRIGERVWCFGAQSYRPFGTAAELTCVPSEQAVTLPDDVSYVQGACFGIPGMTGHRAVFADGPVNGRTVLVRGALGAVARAAIVLAVRGGATVVATVRSASEAASARATGAHHIVVQSEPDFAARILELTGGRGVDRIVEVAFDANIRSDHDVIALGGTIAAYATLQPEPALPFWPLLFKDVTIRLLGSDDFPPAAKLDAARDITAAASALVYPIAARFPLESIAEAHLAVERGARGRVVLDVLDVLDVLSTR</sequence>
<dbReference type="InterPro" id="IPR051603">
    <property type="entry name" value="Zinc-ADH_QOR/CCCR"/>
</dbReference>
<feature type="domain" description="Enoyl reductase (ER)" evidence="2">
    <location>
        <begin position="2"/>
        <end position="304"/>
    </location>
</feature>
<dbReference type="SUPFAM" id="SSF51735">
    <property type="entry name" value="NAD(P)-binding Rossmann-fold domains"/>
    <property type="match status" value="1"/>
</dbReference>
<dbReference type="EMBL" id="CP089984">
    <property type="protein sequence ID" value="WXB16839.1"/>
    <property type="molecule type" value="Genomic_DNA"/>
</dbReference>
<dbReference type="InterPro" id="IPR020843">
    <property type="entry name" value="ER"/>
</dbReference>
<protein>
    <submittedName>
        <fullName evidence="3">NADPH:quinone reductase</fullName>
    </submittedName>
</protein>
<dbReference type="PANTHER" id="PTHR44154">
    <property type="entry name" value="QUINONE OXIDOREDUCTASE"/>
    <property type="match status" value="1"/>
</dbReference>
<organism evidence="3 4">
    <name type="scientific">Pendulispora albinea</name>
    <dbReference type="NCBI Taxonomy" id="2741071"/>
    <lineage>
        <taxon>Bacteria</taxon>
        <taxon>Pseudomonadati</taxon>
        <taxon>Myxococcota</taxon>
        <taxon>Myxococcia</taxon>
        <taxon>Myxococcales</taxon>
        <taxon>Sorangiineae</taxon>
        <taxon>Pendulisporaceae</taxon>
        <taxon>Pendulispora</taxon>
    </lineage>
</organism>
<dbReference type="CDD" id="cd08253">
    <property type="entry name" value="zeta_crystallin"/>
    <property type="match status" value="1"/>
</dbReference>
<gene>
    <name evidence="3" type="ORF">LZC94_06060</name>
</gene>
<dbReference type="Pfam" id="PF00107">
    <property type="entry name" value="ADH_zinc_N"/>
    <property type="match status" value="1"/>
</dbReference>
<evidence type="ECO:0000256" key="1">
    <source>
        <dbReference type="ARBA" id="ARBA00022857"/>
    </source>
</evidence>
<dbReference type="Gene3D" id="3.40.50.720">
    <property type="entry name" value="NAD(P)-binding Rossmann-like Domain"/>
    <property type="match status" value="1"/>
</dbReference>
<dbReference type="InterPro" id="IPR011032">
    <property type="entry name" value="GroES-like_sf"/>
</dbReference>
<dbReference type="Proteomes" id="UP001370348">
    <property type="component" value="Chromosome"/>
</dbReference>
<dbReference type="InterPro" id="IPR013154">
    <property type="entry name" value="ADH-like_N"/>
</dbReference>
<dbReference type="InterPro" id="IPR013149">
    <property type="entry name" value="ADH-like_C"/>
</dbReference>
<keyword evidence="4" id="KW-1185">Reference proteome</keyword>
<keyword evidence="1" id="KW-0521">NADP</keyword>
<dbReference type="SMART" id="SM00829">
    <property type="entry name" value="PKS_ER"/>
    <property type="match status" value="1"/>
</dbReference>
<dbReference type="RefSeq" id="WP_394826467.1">
    <property type="nucleotide sequence ID" value="NZ_CP089984.1"/>
</dbReference>
<dbReference type="InterPro" id="IPR036291">
    <property type="entry name" value="NAD(P)-bd_dom_sf"/>
</dbReference>
<evidence type="ECO:0000313" key="3">
    <source>
        <dbReference type="EMBL" id="WXB16839.1"/>
    </source>
</evidence>
<evidence type="ECO:0000259" key="2">
    <source>
        <dbReference type="SMART" id="SM00829"/>
    </source>
</evidence>
<evidence type="ECO:0000313" key="4">
    <source>
        <dbReference type="Proteomes" id="UP001370348"/>
    </source>
</evidence>
<dbReference type="Gene3D" id="3.90.180.10">
    <property type="entry name" value="Medium-chain alcohol dehydrogenases, catalytic domain"/>
    <property type="match status" value="1"/>
</dbReference>
<proteinExistence type="predicted"/>
<accession>A0ABZ2M0W1</accession>
<name>A0ABZ2M0W1_9BACT</name>
<dbReference type="PANTHER" id="PTHR44154:SF1">
    <property type="entry name" value="QUINONE OXIDOREDUCTASE"/>
    <property type="match status" value="1"/>
</dbReference>
<dbReference type="SUPFAM" id="SSF50129">
    <property type="entry name" value="GroES-like"/>
    <property type="match status" value="1"/>
</dbReference>
<reference evidence="3 4" key="1">
    <citation type="submission" date="2021-12" db="EMBL/GenBank/DDBJ databases">
        <title>Discovery of the Pendulisporaceae a myxobacterial family with distinct sporulation behavior and unique specialized metabolism.</title>
        <authorList>
            <person name="Garcia R."/>
            <person name="Popoff A."/>
            <person name="Bader C.D."/>
            <person name="Loehr J."/>
            <person name="Walesch S."/>
            <person name="Walt C."/>
            <person name="Boldt J."/>
            <person name="Bunk B."/>
            <person name="Haeckl F.J.F.P.J."/>
            <person name="Gunesch A.P."/>
            <person name="Birkelbach J."/>
            <person name="Nuebel U."/>
            <person name="Pietschmann T."/>
            <person name="Bach T."/>
            <person name="Mueller R."/>
        </authorList>
    </citation>
    <scope>NUCLEOTIDE SEQUENCE [LARGE SCALE GENOMIC DNA]</scope>
    <source>
        <strain evidence="3 4">MSr11954</strain>
    </source>
</reference>